<dbReference type="EMBL" id="JALJOS010000008">
    <property type="protein sequence ID" value="KAK9835896.1"/>
    <property type="molecule type" value="Genomic_DNA"/>
</dbReference>
<protein>
    <submittedName>
        <fullName evidence="2">Uncharacterized protein</fullName>
    </submittedName>
</protein>
<dbReference type="Proteomes" id="UP001438707">
    <property type="component" value="Unassembled WGS sequence"/>
</dbReference>
<dbReference type="AlphaFoldDB" id="A0AAW1RR70"/>
<sequence>MASFEKSGYTKDRTTSRHTQRQWLTPVVTAVFAPQKTSLPPRARTCGTHCCVCFKAGWNHCSASPGGRLTSSGSADSRRFLG</sequence>
<proteinExistence type="predicted"/>
<organism evidence="2 3">
    <name type="scientific">Apatococcus lobatus</name>
    <dbReference type="NCBI Taxonomy" id="904363"/>
    <lineage>
        <taxon>Eukaryota</taxon>
        <taxon>Viridiplantae</taxon>
        <taxon>Chlorophyta</taxon>
        <taxon>core chlorophytes</taxon>
        <taxon>Trebouxiophyceae</taxon>
        <taxon>Chlorellales</taxon>
        <taxon>Chlorellaceae</taxon>
        <taxon>Apatococcus</taxon>
    </lineage>
</organism>
<accession>A0AAW1RR70</accession>
<evidence type="ECO:0000256" key="1">
    <source>
        <dbReference type="SAM" id="MobiDB-lite"/>
    </source>
</evidence>
<feature type="region of interest" description="Disordered" evidence="1">
    <location>
        <begin position="1"/>
        <end position="21"/>
    </location>
</feature>
<gene>
    <name evidence="2" type="ORF">WJX74_010486</name>
</gene>
<comment type="caution">
    <text evidence="2">The sequence shown here is derived from an EMBL/GenBank/DDBJ whole genome shotgun (WGS) entry which is preliminary data.</text>
</comment>
<feature type="region of interest" description="Disordered" evidence="1">
    <location>
        <begin position="63"/>
        <end position="82"/>
    </location>
</feature>
<evidence type="ECO:0000313" key="2">
    <source>
        <dbReference type="EMBL" id="KAK9835896.1"/>
    </source>
</evidence>
<reference evidence="2 3" key="1">
    <citation type="journal article" date="2024" name="Nat. Commun.">
        <title>Phylogenomics reveals the evolutionary origins of lichenization in chlorophyte algae.</title>
        <authorList>
            <person name="Puginier C."/>
            <person name="Libourel C."/>
            <person name="Otte J."/>
            <person name="Skaloud P."/>
            <person name="Haon M."/>
            <person name="Grisel S."/>
            <person name="Petersen M."/>
            <person name="Berrin J.G."/>
            <person name="Delaux P.M."/>
            <person name="Dal Grande F."/>
            <person name="Keller J."/>
        </authorList>
    </citation>
    <scope>NUCLEOTIDE SEQUENCE [LARGE SCALE GENOMIC DNA]</scope>
    <source>
        <strain evidence="2 3">SAG 2145</strain>
    </source>
</reference>
<evidence type="ECO:0000313" key="3">
    <source>
        <dbReference type="Proteomes" id="UP001438707"/>
    </source>
</evidence>
<name>A0AAW1RR70_9CHLO</name>
<keyword evidence="3" id="KW-1185">Reference proteome</keyword>